<accession>A0A9J5Y016</accession>
<dbReference type="Proteomes" id="UP000824120">
    <property type="component" value="Chromosome 8"/>
</dbReference>
<proteinExistence type="predicted"/>
<dbReference type="EMBL" id="JACXVP010000008">
    <property type="protein sequence ID" value="KAG5592848.1"/>
    <property type="molecule type" value="Genomic_DNA"/>
</dbReference>
<organism evidence="1 2">
    <name type="scientific">Solanum commersonii</name>
    <name type="common">Commerson's wild potato</name>
    <name type="synonym">Commerson's nightshade</name>
    <dbReference type="NCBI Taxonomy" id="4109"/>
    <lineage>
        <taxon>Eukaryota</taxon>
        <taxon>Viridiplantae</taxon>
        <taxon>Streptophyta</taxon>
        <taxon>Embryophyta</taxon>
        <taxon>Tracheophyta</taxon>
        <taxon>Spermatophyta</taxon>
        <taxon>Magnoliopsida</taxon>
        <taxon>eudicotyledons</taxon>
        <taxon>Gunneridae</taxon>
        <taxon>Pentapetalae</taxon>
        <taxon>asterids</taxon>
        <taxon>lamiids</taxon>
        <taxon>Solanales</taxon>
        <taxon>Solanaceae</taxon>
        <taxon>Solanoideae</taxon>
        <taxon>Solaneae</taxon>
        <taxon>Solanum</taxon>
    </lineage>
</organism>
<dbReference type="OrthoDB" id="1305860at2759"/>
<evidence type="ECO:0000313" key="1">
    <source>
        <dbReference type="EMBL" id="KAG5592848.1"/>
    </source>
</evidence>
<gene>
    <name evidence="1" type="ORF">H5410_043362</name>
</gene>
<comment type="caution">
    <text evidence="1">The sequence shown here is derived from an EMBL/GenBank/DDBJ whole genome shotgun (WGS) entry which is preliminary data.</text>
</comment>
<evidence type="ECO:0000313" key="2">
    <source>
        <dbReference type="Proteomes" id="UP000824120"/>
    </source>
</evidence>
<sequence length="118" mass="13431">MRKGIYSMQKGAIMENTTNTVVEATTILETCKHCRQSQLNQVIIQTDSIYQSMFTRHTTYIPTHSERRNQLANYLANIAIDKGNCCYTDFHSMEAAGRRIINSDKLRGPYLRVSPAKG</sequence>
<reference evidence="1 2" key="1">
    <citation type="submission" date="2020-09" db="EMBL/GenBank/DDBJ databases">
        <title>De no assembly of potato wild relative species, Solanum commersonii.</title>
        <authorList>
            <person name="Cho K."/>
        </authorList>
    </citation>
    <scope>NUCLEOTIDE SEQUENCE [LARGE SCALE GENOMIC DNA]</scope>
    <source>
        <strain evidence="1">LZ3.2</strain>
        <tissue evidence="1">Leaf</tissue>
    </source>
</reference>
<name>A0A9J5Y016_SOLCO</name>
<keyword evidence="2" id="KW-1185">Reference proteome</keyword>
<dbReference type="AlphaFoldDB" id="A0A9J5Y016"/>
<protein>
    <submittedName>
        <fullName evidence="1">Uncharacterized protein</fullName>
    </submittedName>
</protein>